<comment type="caution">
    <text evidence="6">The sequence shown here is derived from an EMBL/GenBank/DDBJ whole genome shotgun (WGS) entry which is preliminary data.</text>
</comment>
<dbReference type="InterPro" id="IPR006665">
    <property type="entry name" value="OmpA-like"/>
</dbReference>
<evidence type="ECO:0000313" key="7">
    <source>
        <dbReference type="Proteomes" id="UP000664303"/>
    </source>
</evidence>
<keyword evidence="3" id="KW-0998">Cell outer membrane</keyword>
<comment type="subcellular location">
    <subcellularLocation>
        <location evidence="1">Cell outer membrane</location>
    </subcellularLocation>
</comment>
<keyword evidence="7" id="KW-1185">Reference proteome</keyword>
<dbReference type="PROSITE" id="PS51123">
    <property type="entry name" value="OMPA_2"/>
    <property type="match status" value="1"/>
</dbReference>
<dbReference type="Proteomes" id="UP000664303">
    <property type="component" value="Unassembled WGS sequence"/>
</dbReference>
<evidence type="ECO:0000256" key="1">
    <source>
        <dbReference type="ARBA" id="ARBA00004442"/>
    </source>
</evidence>
<dbReference type="EMBL" id="JAFKCZ010000017">
    <property type="protein sequence ID" value="MBN7798642.1"/>
    <property type="molecule type" value="Genomic_DNA"/>
</dbReference>
<evidence type="ECO:0000313" key="6">
    <source>
        <dbReference type="EMBL" id="MBN7798642.1"/>
    </source>
</evidence>
<dbReference type="CDD" id="cd07185">
    <property type="entry name" value="OmpA_C-like"/>
    <property type="match status" value="1"/>
</dbReference>
<dbReference type="SUPFAM" id="SSF103088">
    <property type="entry name" value="OmpA-like"/>
    <property type="match status" value="1"/>
</dbReference>
<dbReference type="InterPro" id="IPR050330">
    <property type="entry name" value="Bact_OuterMem_StrucFunc"/>
</dbReference>
<dbReference type="PANTHER" id="PTHR30329:SF21">
    <property type="entry name" value="LIPOPROTEIN YIAD-RELATED"/>
    <property type="match status" value="1"/>
</dbReference>
<feature type="domain" description="OmpA-like" evidence="5">
    <location>
        <begin position="97"/>
        <end position="214"/>
    </location>
</feature>
<dbReference type="Pfam" id="PF00691">
    <property type="entry name" value="OmpA"/>
    <property type="match status" value="1"/>
</dbReference>
<dbReference type="AlphaFoldDB" id="A0A939DJL2"/>
<keyword evidence="2 4" id="KW-0472">Membrane</keyword>
<dbReference type="InterPro" id="IPR036737">
    <property type="entry name" value="OmpA-like_sf"/>
</dbReference>
<gene>
    <name evidence="6" type="ORF">JYP50_18720</name>
</gene>
<sequence>MGMIRNTALAAAGILALSACTTNPYTGERQASKAATYGGGAAAVCALVGAIESGKRARNAALGCGIVGAGVGAYMDVQEAKLREQLQGTGVQVVREGDNLRLVMPGNITFETDAYNLRSSFYPVLNSVGEVLAKYADTTLRVSGHTDSTGSRSYNQTLSKQRAGSVADYLATRGVDRSRMMVEGLGPDQPIADNASTAGRSQNRRVELYILPKSA</sequence>
<evidence type="ECO:0000256" key="4">
    <source>
        <dbReference type="PROSITE-ProRule" id="PRU00473"/>
    </source>
</evidence>
<dbReference type="PRINTS" id="PR01021">
    <property type="entry name" value="OMPADOMAIN"/>
</dbReference>
<dbReference type="GO" id="GO:0009279">
    <property type="term" value="C:cell outer membrane"/>
    <property type="evidence" value="ECO:0007669"/>
    <property type="project" value="UniProtKB-SubCell"/>
</dbReference>
<proteinExistence type="predicted"/>
<dbReference type="Gene3D" id="3.30.1330.60">
    <property type="entry name" value="OmpA-like domain"/>
    <property type="match status" value="1"/>
</dbReference>
<dbReference type="PANTHER" id="PTHR30329">
    <property type="entry name" value="STATOR ELEMENT OF FLAGELLAR MOTOR COMPLEX"/>
    <property type="match status" value="1"/>
</dbReference>
<evidence type="ECO:0000256" key="3">
    <source>
        <dbReference type="ARBA" id="ARBA00023237"/>
    </source>
</evidence>
<dbReference type="PROSITE" id="PS51257">
    <property type="entry name" value="PROKAR_LIPOPROTEIN"/>
    <property type="match status" value="1"/>
</dbReference>
<organism evidence="6 7">
    <name type="scientific">Parahaliea mediterranea</name>
    <dbReference type="NCBI Taxonomy" id="651086"/>
    <lineage>
        <taxon>Bacteria</taxon>
        <taxon>Pseudomonadati</taxon>
        <taxon>Pseudomonadota</taxon>
        <taxon>Gammaproteobacteria</taxon>
        <taxon>Cellvibrionales</taxon>
        <taxon>Halieaceae</taxon>
        <taxon>Parahaliea</taxon>
    </lineage>
</organism>
<accession>A0A939DJL2</accession>
<protein>
    <submittedName>
        <fullName evidence="6">OmpA family protein</fullName>
    </submittedName>
</protein>
<reference evidence="6" key="1">
    <citation type="submission" date="2021-02" db="EMBL/GenBank/DDBJ databases">
        <title>PHA producing bacteria isolated from coastal sediment in Guangdong, Shenzhen.</title>
        <authorList>
            <person name="Zheng W."/>
            <person name="Yu S."/>
            <person name="Huang Y."/>
        </authorList>
    </citation>
    <scope>NUCLEOTIDE SEQUENCE</scope>
    <source>
        <strain evidence="6">TN14-10</strain>
    </source>
</reference>
<evidence type="ECO:0000259" key="5">
    <source>
        <dbReference type="PROSITE" id="PS51123"/>
    </source>
</evidence>
<dbReference type="InterPro" id="IPR006664">
    <property type="entry name" value="OMP_bac"/>
</dbReference>
<name>A0A939DJL2_9GAMM</name>
<evidence type="ECO:0000256" key="2">
    <source>
        <dbReference type="ARBA" id="ARBA00023136"/>
    </source>
</evidence>